<comment type="caution">
    <text evidence="1">The sequence shown here is derived from an EMBL/GenBank/DDBJ whole genome shotgun (WGS) entry which is preliminary data.</text>
</comment>
<proteinExistence type="predicted"/>
<keyword evidence="2" id="KW-1185">Reference proteome</keyword>
<dbReference type="Proteomes" id="UP001281147">
    <property type="component" value="Unassembled WGS sequence"/>
</dbReference>
<sequence length="529" mass="57776">MTSEPNVGSLKDELAAVLPQDFCCKVRYVHSPYKPCEPLFSPSPGSEPEKTRLASHLLTVSTKPASDAAESSGVLVLGIEVLVYHTKHLTTIFVSKADSTGYLRQQRPSPVRAITTTFLRWMTAKERHAYPSRKLVISLFARSQSQYLFPGSAENENKHVLDDRQLIKWWARVLDPIFPKKDERESGVGNAELEYSGYLTVPGYEGAEVRSFLPPSNDRSKNGLQWKPGNPLAELAATRGVAPGAPPRCLLPRFPDDPKARFMQDLDDDVGLSQDASATLSPSKRKSGKWSSIRDLNRFWEAMEFRQECSSGRVVGFLWLVIQPKYPPEPKVQDLTNAASQDSSVETQSSDPISQQEEVLSISGSPRKRRRKPLSGPIIPRQPRLKGGSSSLTATGDLAGIVETNVGDGLVLSKEGYDKAMQTLLHLDFANMEAARQSTSKWVSEVSAICGIQTNWSLDVSGTAKLESAAGRPVSNGTAQVNDLGSMIRKKRKPEDAISAQAQNAGAIEPGVNVLGGGMVRKKPKPAKS</sequence>
<evidence type="ECO:0000313" key="2">
    <source>
        <dbReference type="Proteomes" id="UP001281147"/>
    </source>
</evidence>
<evidence type="ECO:0000313" key="1">
    <source>
        <dbReference type="EMBL" id="KAK3704648.1"/>
    </source>
</evidence>
<gene>
    <name evidence="1" type="ORF">LTR37_013747</name>
</gene>
<protein>
    <submittedName>
        <fullName evidence="1">Uncharacterized protein</fullName>
    </submittedName>
</protein>
<reference evidence="1" key="1">
    <citation type="submission" date="2023-07" db="EMBL/GenBank/DDBJ databases">
        <title>Black Yeasts Isolated from many extreme environments.</title>
        <authorList>
            <person name="Coleine C."/>
            <person name="Stajich J.E."/>
            <person name="Selbmann L."/>
        </authorList>
    </citation>
    <scope>NUCLEOTIDE SEQUENCE</scope>
    <source>
        <strain evidence="1">CCFEE 5714</strain>
    </source>
</reference>
<organism evidence="1 2">
    <name type="scientific">Vermiconidia calcicola</name>
    <dbReference type="NCBI Taxonomy" id="1690605"/>
    <lineage>
        <taxon>Eukaryota</taxon>
        <taxon>Fungi</taxon>
        <taxon>Dikarya</taxon>
        <taxon>Ascomycota</taxon>
        <taxon>Pezizomycotina</taxon>
        <taxon>Dothideomycetes</taxon>
        <taxon>Dothideomycetidae</taxon>
        <taxon>Mycosphaerellales</taxon>
        <taxon>Extremaceae</taxon>
        <taxon>Vermiconidia</taxon>
    </lineage>
</organism>
<dbReference type="EMBL" id="JAUTXU010000137">
    <property type="protein sequence ID" value="KAK3704648.1"/>
    <property type="molecule type" value="Genomic_DNA"/>
</dbReference>
<accession>A0ACC3MX79</accession>
<name>A0ACC3MX79_9PEZI</name>